<dbReference type="PANTHER" id="PTHR34539">
    <property type="entry name" value="T6J4.11 PROTEIN"/>
    <property type="match status" value="1"/>
</dbReference>
<name>A0A835LMY0_9MAGN</name>
<gene>
    <name evidence="2" type="ORF">IFM89_020467</name>
</gene>
<reference evidence="2 3" key="1">
    <citation type="submission" date="2020-10" db="EMBL/GenBank/DDBJ databases">
        <title>The Coptis chinensis genome and diversification of protoberbering-type alkaloids.</title>
        <authorList>
            <person name="Wang B."/>
            <person name="Shu S."/>
            <person name="Song C."/>
            <person name="Liu Y."/>
        </authorList>
    </citation>
    <scope>NUCLEOTIDE SEQUENCE [LARGE SCALE GENOMIC DNA]</scope>
    <source>
        <strain evidence="2">HL-2020</strain>
        <tissue evidence="2">Leaf</tissue>
    </source>
</reference>
<dbReference type="EMBL" id="JADFTS010000008">
    <property type="protein sequence ID" value="KAF9593171.1"/>
    <property type="molecule type" value="Genomic_DNA"/>
</dbReference>
<feature type="compositionally biased region" description="Basic and acidic residues" evidence="1">
    <location>
        <begin position="1"/>
        <end position="15"/>
    </location>
</feature>
<feature type="region of interest" description="Disordered" evidence="1">
    <location>
        <begin position="1"/>
        <end position="23"/>
    </location>
</feature>
<evidence type="ECO:0000313" key="3">
    <source>
        <dbReference type="Proteomes" id="UP000631114"/>
    </source>
</evidence>
<evidence type="ECO:0000313" key="2">
    <source>
        <dbReference type="EMBL" id="KAF9593171.1"/>
    </source>
</evidence>
<dbReference type="AlphaFoldDB" id="A0A835LMY0"/>
<dbReference type="Proteomes" id="UP000631114">
    <property type="component" value="Unassembled WGS sequence"/>
</dbReference>
<proteinExistence type="predicted"/>
<protein>
    <submittedName>
        <fullName evidence="2">Uncharacterized protein</fullName>
    </submittedName>
</protein>
<evidence type="ECO:0000256" key="1">
    <source>
        <dbReference type="SAM" id="MobiDB-lite"/>
    </source>
</evidence>
<organism evidence="2 3">
    <name type="scientific">Coptis chinensis</name>
    <dbReference type="NCBI Taxonomy" id="261450"/>
    <lineage>
        <taxon>Eukaryota</taxon>
        <taxon>Viridiplantae</taxon>
        <taxon>Streptophyta</taxon>
        <taxon>Embryophyta</taxon>
        <taxon>Tracheophyta</taxon>
        <taxon>Spermatophyta</taxon>
        <taxon>Magnoliopsida</taxon>
        <taxon>Ranunculales</taxon>
        <taxon>Ranunculaceae</taxon>
        <taxon>Coptidoideae</taxon>
        <taxon>Coptis</taxon>
    </lineage>
</organism>
<dbReference type="PANTHER" id="PTHR34539:SF19">
    <property type="entry name" value="T6J4.11 PROTEIN"/>
    <property type="match status" value="1"/>
</dbReference>
<accession>A0A835LMY0</accession>
<comment type="caution">
    <text evidence="2">The sequence shown here is derived from an EMBL/GenBank/DDBJ whole genome shotgun (WGS) entry which is preliminary data.</text>
</comment>
<dbReference type="OrthoDB" id="781489at2759"/>
<keyword evidence="3" id="KW-1185">Reference proteome</keyword>
<feature type="region of interest" description="Disordered" evidence="1">
    <location>
        <begin position="59"/>
        <end position="115"/>
    </location>
</feature>
<feature type="compositionally biased region" description="Polar residues" evidence="1">
    <location>
        <begin position="62"/>
        <end position="77"/>
    </location>
</feature>
<sequence length="185" mass="20645">MAQLVNEKKRVRDDSSESDSDSVVAKRFRDDLLEILDDSEVNTATQDLASVMKSFEEEISIPNPSNNTDLTSESGESQPELGYLFEASDDELGLPPAFSGSSSSEEEENLKKEENDVISVPSFAVGLDQIWKFEDEISSYDEFAICGDENSEFLALDGLFDYSDMYNGHSDFSDFSYRVESLHAL</sequence>